<keyword evidence="3 6" id="KW-0812">Transmembrane</keyword>
<evidence type="ECO:0000313" key="9">
    <source>
        <dbReference type="EMBL" id="RPB19818.1"/>
    </source>
</evidence>
<dbReference type="STRING" id="1051890.A0A3N4LDM9"/>
<dbReference type="SUPFAM" id="SSF103473">
    <property type="entry name" value="MFS general substrate transporter"/>
    <property type="match status" value="1"/>
</dbReference>
<comment type="similarity">
    <text evidence="2">Belongs to the major facilitator superfamily. TCR/Tet family.</text>
</comment>
<dbReference type="PANTHER" id="PTHR23501:SF102">
    <property type="entry name" value="DRUG TRANSPORTER, PUTATIVE (AFU_ORTHOLOGUE AFUA_3G08530)-RELATED"/>
    <property type="match status" value="1"/>
</dbReference>
<dbReference type="PANTHER" id="PTHR23501">
    <property type="entry name" value="MAJOR FACILITATOR SUPERFAMILY"/>
    <property type="match status" value="1"/>
</dbReference>
<dbReference type="Gene3D" id="1.20.1250.20">
    <property type="entry name" value="MFS general substrate transporter like domains"/>
    <property type="match status" value="2"/>
</dbReference>
<dbReference type="EMBL" id="ML121582">
    <property type="protein sequence ID" value="RPB19818.1"/>
    <property type="molecule type" value="Genomic_DNA"/>
</dbReference>
<dbReference type="InParanoid" id="A0A3N4LDM9"/>
<comment type="subcellular location">
    <subcellularLocation>
        <location evidence="1">Membrane</location>
        <topology evidence="1">Multi-pass membrane protein</topology>
    </subcellularLocation>
</comment>
<feature type="transmembrane region" description="Helical" evidence="6">
    <location>
        <begin position="229"/>
        <end position="248"/>
    </location>
</feature>
<dbReference type="CDD" id="cd17502">
    <property type="entry name" value="MFS_Azr1_MDR_like"/>
    <property type="match status" value="1"/>
</dbReference>
<feature type="transmembrane region" description="Helical" evidence="6">
    <location>
        <begin position="198"/>
        <end position="217"/>
    </location>
</feature>
<dbReference type="GO" id="GO:0005886">
    <property type="term" value="C:plasma membrane"/>
    <property type="evidence" value="ECO:0007669"/>
    <property type="project" value="TreeGrafter"/>
</dbReference>
<feature type="transmembrane region" description="Helical" evidence="6">
    <location>
        <begin position="106"/>
        <end position="124"/>
    </location>
</feature>
<keyword evidence="7" id="KW-0732">Signal</keyword>
<evidence type="ECO:0000256" key="7">
    <source>
        <dbReference type="SAM" id="SignalP"/>
    </source>
</evidence>
<dbReference type="OrthoDB" id="10021397at2759"/>
<keyword evidence="4 6" id="KW-1133">Transmembrane helix</keyword>
<gene>
    <name evidence="9" type="ORF">L211DRAFT_754108</name>
</gene>
<feature type="transmembrane region" description="Helical" evidence="6">
    <location>
        <begin position="74"/>
        <end position="100"/>
    </location>
</feature>
<dbReference type="GO" id="GO:0022857">
    <property type="term" value="F:transmembrane transporter activity"/>
    <property type="evidence" value="ECO:0007669"/>
    <property type="project" value="InterPro"/>
</dbReference>
<evidence type="ECO:0000256" key="2">
    <source>
        <dbReference type="ARBA" id="ARBA00007520"/>
    </source>
</evidence>
<evidence type="ECO:0000256" key="5">
    <source>
        <dbReference type="ARBA" id="ARBA00023136"/>
    </source>
</evidence>
<name>A0A3N4LDM9_9PEZI</name>
<evidence type="ECO:0000259" key="8">
    <source>
        <dbReference type="PROSITE" id="PS50850"/>
    </source>
</evidence>
<dbReference type="PRINTS" id="PR01036">
    <property type="entry name" value="TCRTETB"/>
</dbReference>
<feature type="signal peptide" evidence="7">
    <location>
        <begin position="1"/>
        <end position="21"/>
    </location>
</feature>
<feature type="transmembrane region" description="Helical" evidence="6">
    <location>
        <begin position="45"/>
        <end position="62"/>
    </location>
</feature>
<protein>
    <submittedName>
        <fullName evidence="9">MFS general substrate transporter</fullName>
    </submittedName>
</protein>
<feature type="transmembrane region" description="Helical" evidence="6">
    <location>
        <begin position="299"/>
        <end position="320"/>
    </location>
</feature>
<dbReference type="FunFam" id="1.20.1720.10:FF:000014">
    <property type="entry name" value="MFS drug transporter, putative"/>
    <property type="match status" value="1"/>
</dbReference>
<dbReference type="InterPro" id="IPR020846">
    <property type="entry name" value="MFS_dom"/>
</dbReference>
<sequence length="485" mass="52081">LSKSKKTIIVLALCMCVLMAAMDQTVITTAVPVIAQQFHSKSGYTWIGTAYLLPAAAFLPSWGKFSDIFGRKPVLLIAAGVFLVGSILCAASQGITMIIVGRAIQGSGAGGLVGLVNVTISDLVPVRERGLYLAFVGFTWAFASAIGPILGGVFTQYVTWRLCFWINVPISVIAMTALYIFIHLETPTISLVEGLKRVDWIGSALIIGGTVLFLLGMEFGGVSYPWDSAIVLCFLIFGLTLMAVFVIVEWKFAKFPIMPLRLFTNRTNIASYITAVFHGFVFIGGCYFLPLFFQAVRGYTVLMSGVSTLPFILVLSIIAGANGSIISKTGSYLEPIWAGCFLMVLGMGLFVDLNRTSNWGKITMYQIIAGAGCGPLFQGPLISIHSVISQRDVATATSTFAFLRNLATSIGISLGIVVFSNIMDQQIPTLRAKGVSEGALALLSHGGASANVPSIKDLPRFDGLAIRDAYAQGMKGMWWFFFAAA</sequence>
<keyword evidence="10" id="KW-1185">Reference proteome</keyword>
<evidence type="ECO:0000256" key="4">
    <source>
        <dbReference type="ARBA" id="ARBA00022989"/>
    </source>
</evidence>
<keyword evidence="5 6" id="KW-0472">Membrane</keyword>
<proteinExistence type="inferred from homology"/>
<dbReference type="InterPro" id="IPR036259">
    <property type="entry name" value="MFS_trans_sf"/>
</dbReference>
<feature type="non-terminal residue" evidence="9">
    <location>
        <position position="485"/>
    </location>
</feature>
<feature type="non-terminal residue" evidence="9">
    <location>
        <position position="1"/>
    </location>
</feature>
<feature type="transmembrane region" description="Helical" evidence="6">
    <location>
        <begin position="269"/>
        <end position="293"/>
    </location>
</feature>
<dbReference type="Pfam" id="PF07690">
    <property type="entry name" value="MFS_1"/>
    <property type="match status" value="1"/>
</dbReference>
<evidence type="ECO:0000313" key="10">
    <source>
        <dbReference type="Proteomes" id="UP000267821"/>
    </source>
</evidence>
<feature type="transmembrane region" description="Helical" evidence="6">
    <location>
        <begin position="164"/>
        <end position="186"/>
    </location>
</feature>
<evidence type="ECO:0000256" key="6">
    <source>
        <dbReference type="SAM" id="Phobius"/>
    </source>
</evidence>
<evidence type="ECO:0000256" key="1">
    <source>
        <dbReference type="ARBA" id="ARBA00004141"/>
    </source>
</evidence>
<reference evidence="9 10" key="1">
    <citation type="journal article" date="2018" name="Nat. Ecol. Evol.">
        <title>Pezizomycetes genomes reveal the molecular basis of ectomycorrhizal truffle lifestyle.</title>
        <authorList>
            <person name="Murat C."/>
            <person name="Payen T."/>
            <person name="Noel B."/>
            <person name="Kuo A."/>
            <person name="Morin E."/>
            <person name="Chen J."/>
            <person name="Kohler A."/>
            <person name="Krizsan K."/>
            <person name="Balestrini R."/>
            <person name="Da Silva C."/>
            <person name="Montanini B."/>
            <person name="Hainaut M."/>
            <person name="Levati E."/>
            <person name="Barry K.W."/>
            <person name="Belfiori B."/>
            <person name="Cichocki N."/>
            <person name="Clum A."/>
            <person name="Dockter R.B."/>
            <person name="Fauchery L."/>
            <person name="Guy J."/>
            <person name="Iotti M."/>
            <person name="Le Tacon F."/>
            <person name="Lindquist E.A."/>
            <person name="Lipzen A."/>
            <person name="Malagnac F."/>
            <person name="Mello A."/>
            <person name="Molinier V."/>
            <person name="Miyauchi S."/>
            <person name="Poulain J."/>
            <person name="Riccioni C."/>
            <person name="Rubini A."/>
            <person name="Sitrit Y."/>
            <person name="Splivallo R."/>
            <person name="Traeger S."/>
            <person name="Wang M."/>
            <person name="Zifcakova L."/>
            <person name="Wipf D."/>
            <person name="Zambonelli A."/>
            <person name="Paolocci F."/>
            <person name="Nowrousian M."/>
            <person name="Ottonello S."/>
            <person name="Baldrian P."/>
            <person name="Spatafora J.W."/>
            <person name="Henrissat B."/>
            <person name="Nagy L.G."/>
            <person name="Aury J.M."/>
            <person name="Wincker P."/>
            <person name="Grigoriev I.V."/>
            <person name="Bonfante P."/>
            <person name="Martin F.M."/>
        </authorList>
    </citation>
    <scope>NUCLEOTIDE SEQUENCE [LARGE SCALE GENOMIC DNA]</scope>
    <source>
        <strain evidence="9 10">ATCC MYA-4762</strain>
    </source>
</reference>
<feature type="domain" description="Major facilitator superfamily (MFS) profile" evidence="8">
    <location>
        <begin position="9"/>
        <end position="485"/>
    </location>
</feature>
<feature type="chain" id="PRO_5018297022" evidence="7">
    <location>
        <begin position="22"/>
        <end position="485"/>
    </location>
</feature>
<accession>A0A3N4LDM9</accession>
<feature type="transmembrane region" description="Helical" evidence="6">
    <location>
        <begin position="402"/>
        <end position="423"/>
    </location>
</feature>
<dbReference type="AlphaFoldDB" id="A0A3N4LDM9"/>
<dbReference type="Proteomes" id="UP000267821">
    <property type="component" value="Unassembled WGS sequence"/>
</dbReference>
<feature type="transmembrane region" description="Helical" evidence="6">
    <location>
        <begin position="332"/>
        <end position="351"/>
    </location>
</feature>
<dbReference type="InterPro" id="IPR011701">
    <property type="entry name" value="MFS"/>
</dbReference>
<evidence type="ECO:0000256" key="3">
    <source>
        <dbReference type="ARBA" id="ARBA00022692"/>
    </source>
</evidence>
<organism evidence="9 10">
    <name type="scientific">Terfezia boudieri ATCC MYA-4762</name>
    <dbReference type="NCBI Taxonomy" id="1051890"/>
    <lineage>
        <taxon>Eukaryota</taxon>
        <taxon>Fungi</taxon>
        <taxon>Dikarya</taxon>
        <taxon>Ascomycota</taxon>
        <taxon>Pezizomycotina</taxon>
        <taxon>Pezizomycetes</taxon>
        <taxon>Pezizales</taxon>
        <taxon>Pezizaceae</taxon>
        <taxon>Terfezia</taxon>
    </lineage>
</organism>
<feature type="transmembrane region" description="Helical" evidence="6">
    <location>
        <begin position="131"/>
        <end position="158"/>
    </location>
</feature>
<dbReference type="PROSITE" id="PS50850">
    <property type="entry name" value="MFS"/>
    <property type="match status" value="1"/>
</dbReference>